<dbReference type="Proteomes" id="UP000202888">
    <property type="component" value="Segment"/>
</dbReference>
<evidence type="ECO:0000256" key="1">
    <source>
        <dbReference type="SAM" id="Phobius"/>
    </source>
</evidence>
<keyword evidence="3" id="KW-1185">Reference proteome</keyword>
<protein>
    <submittedName>
        <fullName evidence="2">Uncharacterized protein</fullName>
    </submittedName>
</protein>
<keyword evidence="1" id="KW-0812">Transmembrane</keyword>
<dbReference type="KEGG" id="vg:26628365"/>
<evidence type="ECO:0000313" key="3">
    <source>
        <dbReference type="Proteomes" id="UP000202888"/>
    </source>
</evidence>
<keyword evidence="1" id="KW-1133">Transmembrane helix</keyword>
<organism evidence="2 3">
    <name type="scientific">Vibrio phage ValKK3</name>
    <dbReference type="NCBI Taxonomy" id="1610855"/>
    <lineage>
        <taxon>Viruses</taxon>
        <taxon>Duplodnaviria</taxon>
        <taxon>Heunggongvirae</taxon>
        <taxon>Uroviricota</taxon>
        <taxon>Caudoviricetes</taxon>
        <taxon>Pantevenvirales</taxon>
        <taxon>Straboviridae</taxon>
        <taxon>Schizotequatrovirus</taxon>
        <taxon>Schizotequatrovirus valkk3</taxon>
    </lineage>
</organism>
<sequence>MTIAQFQQDELYERSDFKVPEKPPIRKTRCKVTEEKEDKKILKIIMIWFFVSIAGIALSACFGLLSNKIEIGDRYYLLNNVGWERSQSVDFGIVVTDVNYNAERIRYKYIGLDALPEKEMSFTALKYSYVHEDSVDINTTTEKTK</sequence>
<dbReference type="OrthoDB" id="35165at10239"/>
<evidence type="ECO:0000313" key="2">
    <source>
        <dbReference type="EMBL" id="AJT60880.1"/>
    </source>
</evidence>
<dbReference type="GeneID" id="26628365"/>
<accession>A0A0D4DAH1</accession>
<reference evidence="2 3" key="1">
    <citation type="journal article" date="2016" name="Genom Data">
        <title>Complete genome sequence of a giant Vibrio phage ValKK3 infecting Vibrio alginolyticus.</title>
        <authorList>
            <person name="Lal T.M."/>
            <person name="Sano M."/>
            <person name="Hatai K."/>
            <person name="Ransangan J."/>
        </authorList>
    </citation>
    <scope>NUCLEOTIDE SEQUENCE [LARGE SCALE GENOMIC DNA]</scope>
</reference>
<dbReference type="EMBL" id="KP671755">
    <property type="protein sequence ID" value="AJT60880.1"/>
    <property type="molecule type" value="Genomic_DNA"/>
</dbReference>
<dbReference type="RefSeq" id="YP_009201142.1">
    <property type="nucleotide sequence ID" value="NC_028829.1"/>
</dbReference>
<feature type="transmembrane region" description="Helical" evidence="1">
    <location>
        <begin position="45"/>
        <end position="65"/>
    </location>
</feature>
<keyword evidence="1" id="KW-0472">Membrane</keyword>
<name>A0A0D4DAH1_9CAUD</name>
<proteinExistence type="predicted"/>